<evidence type="ECO:0000313" key="2">
    <source>
        <dbReference type="Proteomes" id="UP000028870"/>
    </source>
</evidence>
<name>W9AVF8_MYCCO</name>
<dbReference type="AlphaFoldDB" id="W9AVF8"/>
<organism evidence="1 2">
    <name type="scientific">Mycolicibacterium cosmeticum</name>
    <dbReference type="NCBI Taxonomy" id="258533"/>
    <lineage>
        <taxon>Bacteria</taxon>
        <taxon>Bacillati</taxon>
        <taxon>Actinomycetota</taxon>
        <taxon>Actinomycetes</taxon>
        <taxon>Mycobacteriales</taxon>
        <taxon>Mycobacteriaceae</taxon>
        <taxon>Mycolicibacterium</taxon>
    </lineage>
</organism>
<evidence type="ECO:0000313" key="1">
    <source>
        <dbReference type="EMBL" id="CDO06902.1"/>
    </source>
</evidence>
<dbReference type="Gene3D" id="1.20.120.330">
    <property type="entry name" value="Nucleotidyltransferases domain 2"/>
    <property type="match status" value="1"/>
</dbReference>
<dbReference type="Proteomes" id="UP000028870">
    <property type="component" value="Unassembled WGS sequence"/>
</dbReference>
<accession>W9AVF8</accession>
<comment type="caution">
    <text evidence="1">The sequence shown here is derived from an EMBL/GenBank/DDBJ whole genome shotgun (WGS) entry which is preliminary data.</text>
</comment>
<sequence length="336" mass="38159">MRMIRWRLPRTATARMASGAQRNDVVVARMVLSWRAAVLKSRSASLWRSADGNGRDLDGPRSKMAARRLHCRLHVREDCELAGLGRLSRFRLAMSVRDPVVSSAAGFNFEWLGPTPCSDRTSRASVLFDGGGSGYCRRRVKITLTIDHPRPKRPHRDIPMVTTPKQQRLLRVSKSSKRELGYFSEGESLAITFGTSITDLSHQAAADRLILGEHFLNIANLLRKSRSPALDWRTVIGRYYYAMYHSMRAVSYFYIGGDDCQDHTKLFSSIPADFPNHSIRSNELKNARLWRNEADYDPYPQSTDHFKQIATNLYPISNTFVSECRTYLSSKGCAHI</sequence>
<dbReference type="EMBL" id="CCBB010000001">
    <property type="protein sequence ID" value="CDO06902.1"/>
    <property type="molecule type" value="Genomic_DNA"/>
</dbReference>
<dbReference type="STRING" id="258533.BN977_01697"/>
<keyword evidence="2" id="KW-1185">Reference proteome</keyword>
<proteinExistence type="predicted"/>
<dbReference type="eggNOG" id="ENOG50344D9">
    <property type="taxonomic scope" value="Bacteria"/>
</dbReference>
<reference evidence="1" key="1">
    <citation type="submission" date="2014-03" db="EMBL/GenBank/DDBJ databases">
        <title>Draft Genome Sequence of Mycobacterium cosmeticum DSM 44829.</title>
        <authorList>
            <person name="Croce O."/>
            <person name="Robert C."/>
            <person name="Raoult D."/>
            <person name="Drancourt M."/>
        </authorList>
    </citation>
    <scope>NUCLEOTIDE SEQUENCE [LARGE SCALE GENOMIC DNA]</scope>
    <source>
        <strain evidence="1">DSM 44829</strain>
    </source>
</reference>
<gene>
    <name evidence="1" type="ORF">BN977_01697</name>
</gene>
<reference evidence="1" key="2">
    <citation type="submission" date="2014-03" db="EMBL/GenBank/DDBJ databases">
        <authorList>
            <person name="Urmite Genomes"/>
        </authorList>
    </citation>
    <scope>NUCLEOTIDE SEQUENCE</scope>
    <source>
        <strain evidence="1">DSM 44829</strain>
    </source>
</reference>
<protein>
    <submittedName>
        <fullName evidence="1">Uncharacterized protein</fullName>
    </submittedName>
</protein>